<protein>
    <recommendedName>
        <fullName evidence="3">Lipoprotein</fullName>
    </recommendedName>
</protein>
<reference evidence="1 2" key="1">
    <citation type="submission" date="2020-08" db="EMBL/GenBank/DDBJ databases">
        <title>Genomic Encyclopedia of Type Strains, Phase IV (KMG-IV): sequencing the most valuable type-strain genomes for metagenomic binning, comparative biology and taxonomic classification.</title>
        <authorList>
            <person name="Goeker M."/>
        </authorList>
    </citation>
    <scope>NUCLEOTIDE SEQUENCE [LARGE SCALE GENOMIC DNA]</scope>
    <source>
        <strain evidence="1 2">DSM 101064</strain>
    </source>
</reference>
<dbReference type="RefSeq" id="WP_183524153.1">
    <property type="nucleotide sequence ID" value="NZ_JACIJM010000001.1"/>
</dbReference>
<evidence type="ECO:0000313" key="2">
    <source>
        <dbReference type="Proteomes" id="UP000535415"/>
    </source>
</evidence>
<evidence type="ECO:0008006" key="3">
    <source>
        <dbReference type="Google" id="ProtNLM"/>
    </source>
</evidence>
<organism evidence="1 2">
    <name type="scientific">Yoonia ponticola</name>
    <dbReference type="NCBI Taxonomy" id="1524255"/>
    <lineage>
        <taxon>Bacteria</taxon>
        <taxon>Pseudomonadati</taxon>
        <taxon>Pseudomonadota</taxon>
        <taxon>Alphaproteobacteria</taxon>
        <taxon>Rhodobacterales</taxon>
        <taxon>Paracoccaceae</taxon>
        <taxon>Yoonia</taxon>
    </lineage>
</organism>
<comment type="caution">
    <text evidence="1">The sequence shown here is derived from an EMBL/GenBank/DDBJ whole genome shotgun (WGS) entry which is preliminary data.</text>
</comment>
<sequence length="125" mass="13051">MIRLMSAVLATAALVACTEGQPLAGGAPAQASRFYADVFQDKPFDEAAVKVVVSEAGELRTYTLRPCNSGAGVCGATTGAYQVTPDYYVVSGAYPGRTFWLSPGGDGYMSRGGVNTNLAWNEATQ</sequence>
<dbReference type="AlphaFoldDB" id="A0A7W9BI39"/>
<keyword evidence="2" id="KW-1185">Reference proteome</keyword>
<dbReference type="EMBL" id="JACIJM010000001">
    <property type="protein sequence ID" value="MBB5720584.1"/>
    <property type="molecule type" value="Genomic_DNA"/>
</dbReference>
<dbReference type="Proteomes" id="UP000535415">
    <property type="component" value="Unassembled WGS sequence"/>
</dbReference>
<name>A0A7W9BI39_9RHOB</name>
<gene>
    <name evidence="1" type="ORF">FHS72_000188</name>
</gene>
<proteinExistence type="predicted"/>
<dbReference type="PROSITE" id="PS51257">
    <property type="entry name" value="PROKAR_LIPOPROTEIN"/>
    <property type="match status" value="1"/>
</dbReference>
<evidence type="ECO:0000313" key="1">
    <source>
        <dbReference type="EMBL" id="MBB5720584.1"/>
    </source>
</evidence>
<accession>A0A7W9BI39</accession>